<evidence type="ECO:0000256" key="1">
    <source>
        <dbReference type="ARBA" id="ARBA00023118"/>
    </source>
</evidence>
<dbReference type="AlphaFoldDB" id="A0A2L1GPG4"/>
<dbReference type="InterPro" id="IPR005537">
    <property type="entry name" value="RAMP_III_fam"/>
</dbReference>
<name>A0A2L1GPG4_9BACT</name>
<dbReference type="OrthoDB" id="9789361at2"/>
<feature type="domain" description="CRISPR type III-associated protein" evidence="2">
    <location>
        <begin position="10"/>
        <end position="285"/>
    </location>
</feature>
<protein>
    <submittedName>
        <fullName evidence="3">Type III-B CRISPR module RAMP protein Cmr4</fullName>
    </submittedName>
</protein>
<sequence>MKDNASILALYAVTPCHAGSGSSTGVVDLPIQRERHTRWPLIQASGVKGALRAHFDHFKGSIKEKPQEETFGQITELVFGADTQNGDHAGSLSIGDAKILAFPMRSNIAPFVWITCPALLKRLNRDLALIGEQEIDLQPLANLGDAAARWITGQNADASVLLEDMEVQAKGSFSLGAGKGAQLFARAERLLVVSDMVFDYGVNNCTQVMAQIKIDQKSGTTQDGSLRYQEELPADTLMYTVIFWGDSRDEKSSLKQEAIRGYIEKEVVTGHLQIGGDETLGRGIFALEWL</sequence>
<reference evidence="3 4" key="1">
    <citation type="journal article" date="2018" name="MBio">
        <title>Insights into the evolution of host association through the isolation and characterization of a novel human periodontal pathobiont, Desulfobulbus oralis.</title>
        <authorList>
            <person name="Cross K.L."/>
            <person name="Chirania P."/>
            <person name="Xiong W."/>
            <person name="Beall C.J."/>
            <person name="Elkins J.G."/>
            <person name="Giannone R.J."/>
            <person name="Griffen A.L."/>
            <person name="Guss A.M."/>
            <person name="Hettich R.L."/>
            <person name="Joshi S.S."/>
            <person name="Mokrzan E.M."/>
            <person name="Martin R.K."/>
            <person name="Zhulin I.B."/>
            <person name="Leys E.J."/>
            <person name="Podar M."/>
        </authorList>
    </citation>
    <scope>NUCLEOTIDE SEQUENCE [LARGE SCALE GENOMIC DNA]</scope>
    <source>
        <strain evidence="3 4">ORNL</strain>
    </source>
</reference>
<dbReference type="PANTHER" id="PTHR36700:SF1">
    <property type="entry name" value="CRISPR SYSTEM CMR SUBUNIT CMR4"/>
    <property type="match status" value="1"/>
</dbReference>
<dbReference type="GO" id="GO:0051607">
    <property type="term" value="P:defense response to virus"/>
    <property type="evidence" value="ECO:0007669"/>
    <property type="project" value="UniProtKB-KW"/>
</dbReference>
<organism evidence="3 4">
    <name type="scientific">Desulfobulbus oralis</name>
    <dbReference type="NCBI Taxonomy" id="1986146"/>
    <lineage>
        <taxon>Bacteria</taxon>
        <taxon>Pseudomonadati</taxon>
        <taxon>Thermodesulfobacteriota</taxon>
        <taxon>Desulfobulbia</taxon>
        <taxon>Desulfobulbales</taxon>
        <taxon>Desulfobulbaceae</taxon>
        <taxon>Desulfobulbus</taxon>
    </lineage>
</organism>
<evidence type="ECO:0000313" key="3">
    <source>
        <dbReference type="EMBL" id="AVD71526.1"/>
    </source>
</evidence>
<gene>
    <name evidence="3" type="ORF">CAY53_08650</name>
</gene>
<evidence type="ECO:0000259" key="2">
    <source>
        <dbReference type="Pfam" id="PF03787"/>
    </source>
</evidence>
<dbReference type="NCBIfam" id="TIGR02580">
    <property type="entry name" value="cas_RAMP_Cmr4"/>
    <property type="match status" value="1"/>
</dbReference>
<dbReference type="KEGG" id="deo:CAY53_08650"/>
<accession>A0A2L1GPG4</accession>
<dbReference type="InterPro" id="IPR013410">
    <property type="entry name" value="CRISPR-assoc_RAMP_Cmr4"/>
</dbReference>
<keyword evidence="4" id="KW-1185">Reference proteome</keyword>
<proteinExistence type="predicted"/>
<dbReference type="Proteomes" id="UP000239867">
    <property type="component" value="Chromosome"/>
</dbReference>
<dbReference type="PANTHER" id="PTHR36700">
    <property type="entry name" value="CRISPR SYSTEM CMR SUBUNIT CMR4"/>
    <property type="match status" value="1"/>
</dbReference>
<keyword evidence="1" id="KW-0051">Antiviral defense</keyword>
<dbReference type="EMBL" id="CP021255">
    <property type="protein sequence ID" value="AVD71526.1"/>
    <property type="molecule type" value="Genomic_DNA"/>
</dbReference>
<dbReference type="RefSeq" id="WP_104936778.1">
    <property type="nucleotide sequence ID" value="NZ_CP021255.1"/>
</dbReference>
<dbReference type="Pfam" id="PF03787">
    <property type="entry name" value="RAMPs"/>
    <property type="match status" value="1"/>
</dbReference>
<evidence type="ECO:0000313" key="4">
    <source>
        <dbReference type="Proteomes" id="UP000239867"/>
    </source>
</evidence>